<name>A0A3G3K109_9BACL</name>
<dbReference type="EMBL" id="CP033433">
    <property type="protein sequence ID" value="AYQ74112.1"/>
    <property type="molecule type" value="Genomic_DNA"/>
</dbReference>
<feature type="transmembrane region" description="Helical" evidence="2">
    <location>
        <begin position="259"/>
        <end position="276"/>
    </location>
</feature>
<protein>
    <submittedName>
        <fullName evidence="4">PDZ domain-containing protein</fullName>
    </submittedName>
</protein>
<dbReference type="InterPro" id="IPR036034">
    <property type="entry name" value="PDZ_sf"/>
</dbReference>
<feature type="transmembrane region" description="Helical" evidence="2">
    <location>
        <begin position="107"/>
        <end position="126"/>
    </location>
</feature>
<feature type="compositionally biased region" description="Pro residues" evidence="1">
    <location>
        <begin position="457"/>
        <end position="469"/>
    </location>
</feature>
<evidence type="ECO:0000259" key="3">
    <source>
        <dbReference type="PROSITE" id="PS50106"/>
    </source>
</evidence>
<dbReference type="KEGG" id="coh:EAV92_17010"/>
<dbReference type="Proteomes" id="UP000269097">
    <property type="component" value="Chromosome"/>
</dbReference>
<keyword evidence="2" id="KW-0472">Membrane</keyword>
<feature type="compositionally biased region" description="Low complexity" evidence="1">
    <location>
        <begin position="436"/>
        <end position="452"/>
    </location>
</feature>
<feature type="transmembrane region" description="Helical" evidence="2">
    <location>
        <begin position="146"/>
        <end position="164"/>
    </location>
</feature>
<feature type="transmembrane region" description="Helical" evidence="2">
    <location>
        <begin position="214"/>
        <end position="239"/>
    </location>
</feature>
<keyword evidence="5" id="KW-1185">Reference proteome</keyword>
<dbReference type="InterPro" id="IPR001478">
    <property type="entry name" value="PDZ"/>
</dbReference>
<feature type="region of interest" description="Disordered" evidence="1">
    <location>
        <begin position="436"/>
        <end position="475"/>
    </location>
</feature>
<proteinExistence type="predicted"/>
<dbReference type="Pfam" id="PF17820">
    <property type="entry name" value="PDZ_6"/>
    <property type="match status" value="1"/>
</dbReference>
<gene>
    <name evidence="4" type="ORF">EAV92_17010</name>
</gene>
<evidence type="ECO:0000256" key="2">
    <source>
        <dbReference type="SAM" id="Phobius"/>
    </source>
</evidence>
<evidence type="ECO:0000313" key="5">
    <source>
        <dbReference type="Proteomes" id="UP000269097"/>
    </source>
</evidence>
<evidence type="ECO:0000313" key="4">
    <source>
        <dbReference type="EMBL" id="AYQ74112.1"/>
    </source>
</evidence>
<dbReference type="AlphaFoldDB" id="A0A3G3K109"/>
<feature type="domain" description="PDZ" evidence="3">
    <location>
        <begin position="315"/>
        <end position="371"/>
    </location>
</feature>
<feature type="transmembrane region" description="Helical" evidence="2">
    <location>
        <begin position="185"/>
        <end position="202"/>
    </location>
</feature>
<keyword evidence="2" id="KW-0812">Transmembrane</keyword>
<dbReference type="InterPro" id="IPR041489">
    <property type="entry name" value="PDZ_6"/>
</dbReference>
<dbReference type="SUPFAM" id="SSF50156">
    <property type="entry name" value="PDZ domain-like"/>
    <property type="match status" value="1"/>
</dbReference>
<accession>A0A3G3K109</accession>
<dbReference type="PROSITE" id="PS50106">
    <property type="entry name" value="PDZ"/>
    <property type="match status" value="1"/>
</dbReference>
<feature type="transmembrane region" description="Helical" evidence="2">
    <location>
        <begin position="12"/>
        <end position="33"/>
    </location>
</feature>
<keyword evidence="2" id="KW-1133">Transmembrane helix</keyword>
<evidence type="ECO:0000256" key="1">
    <source>
        <dbReference type="SAM" id="MobiDB-lite"/>
    </source>
</evidence>
<sequence>MDPLLNGLQEAGQAVLGLLSMPYLYIAVLLVWWHASQGVTLQRRLFHVRLYGSLYLVLIRLGAGAVVGLALSAAGLGAGAALSPETLLCVWAAMLVLALFRLRYICLAYAAGALGLLQAILSWTVPADQTSGFALEALQAIDDIDVPGLLFLAGLLHVAEGFLVRVQGAKTAIPLFLEGKRGKPVGAYALSGAWPIPLLWLVPSSGGDGFSLPWAPLFGSAAADMALWTFMAFPVVIGFSDRTETFWPERKAKDAGNQLIYYGIVLAALAAGAIYWPPLAVAASIAAFGLHEALVFFSRFREAGRHPLYAQDGTGVKILAVLPGTPAAEMGLMAGETIRKVNGSTTRTKEDLHAALQRQSAFCKMEVANREGHVKFLQRARYAGEHHQLGLVLAPDESADFVATPRSASLWQNLRSAGARRRAGLAFARSESMAANAEQAAAEGTDAASEAAVIEPETPPMPQPDPGLPPRSAKK</sequence>
<feature type="transmembrane region" description="Helical" evidence="2">
    <location>
        <begin position="54"/>
        <end position="74"/>
    </location>
</feature>
<reference evidence="4 5" key="1">
    <citation type="submission" date="2018-10" db="EMBL/GenBank/DDBJ databases">
        <title>Genome Sequence of Cohnella sp.</title>
        <authorList>
            <person name="Srinivasan S."/>
            <person name="Kim M.K."/>
        </authorList>
    </citation>
    <scope>NUCLEOTIDE SEQUENCE [LARGE SCALE GENOMIC DNA]</scope>
    <source>
        <strain evidence="4 5">18JY8-7</strain>
    </source>
</reference>
<organism evidence="4 5">
    <name type="scientific">Cohnella candidum</name>
    <dbReference type="NCBI Taxonomy" id="2674991"/>
    <lineage>
        <taxon>Bacteria</taxon>
        <taxon>Bacillati</taxon>
        <taxon>Bacillota</taxon>
        <taxon>Bacilli</taxon>
        <taxon>Bacillales</taxon>
        <taxon>Paenibacillaceae</taxon>
        <taxon>Cohnella</taxon>
    </lineage>
</organism>
<dbReference type="RefSeq" id="WP_123042194.1">
    <property type="nucleotide sequence ID" value="NZ_CP033433.1"/>
</dbReference>
<feature type="transmembrane region" description="Helical" evidence="2">
    <location>
        <begin position="80"/>
        <end position="100"/>
    </location>
</feature>
<dbReference type="Gene3D" id="2.30.42.10">
    <property type="match status" value="1"/>
</dbReference>